<protein>
    <submittedName>
        <fullName evidence="2">Crotonobetainyl-CoA:carnitine CoA-transferase CaiB-like acyl-CoA transferase</fullName>
    </submittedName>
</protein>
<dbReference type="AlphaFoldDB" id="A0A4R3VF03"/>
<dbReference type="OrthoDB" id="5294844at2"/>
<dbReference type="InterPro" id="IPR003673">
    <property type="entry name" value="CoA-Trfase_fam_III"/>
</dbReference>
<evidence type="ECO:0000256" key="1">
    <source>
        <dbReference type="ARBA" id="ARBA00022679"/>
    </source>
</evidence>
<gene>
    <name evidence="2" type="ORF">EV686_1017</name>
</gene>
<dbReference type="PANTHER" id="PTHR48207:SF3">
    <property type="entry name" value="SUCCINATE--HYDROXYMETHYLGLUTARATE COA-TRANSFERASE"/>
    <property type="match status" value="1"/>
</dbReference>
<organism evidence="2 3">
    <name type="scientific">Paracandidimonas soli</name>
    <dbReference type="NCBI Taxonomy" id="1917182"/>
    <lineage>
        <taxon>Bacteria</taxon>
        <taxon>Pseudomonadati</taxon>
        <taxon>Pseudomonadota</taxon>
        <taxon>Betaproteobacteria</taxon>
        <taxon>Burkholderiales</taxon>
        <taxon>Alcaligenaceae</taxon>
        <taxon>Paracandidimonas</taxon>
    </lineage>
</organism>
<comment type="caution">
    <text evidence="2">The sequence shown here is derived from an EMBL/GenBank/DDBJ whole genome shotgun (WGS) entry which is preliminary data.</text>
</comment>
<dbReference type="InterPro" id="IPR023606">
    <property type="entry name" value="CoA-Trfase_III_dom_1_sf"/>
</dbReference>
<dbReference type="Gene3D" id="3.30.1540.10">
    <property type="entry name" value="formyl-coa transferase, domain 3"/>
    <property type="match status" value="1"/>
</dbReference>
<evidence type="ECO:0000313" key="2">
    <source>
        <dbReference type="EMBL" id="TCV02553.1"/>
    </source>
</evidence>
<dbReference type="GO" id="GO:0008410">
    <property type="term" value="F:CoA-transferase activity"/>
    <property type="evidence" value="ECO:0007669"/>
    <property type="project" value="TreeGrafter"/>
</dbReference>
<dbReference type="InterPro" id="IPR050483">
    <property type="entry name" value="CoA-transferase_III_domain"/>
</dbReference>
<dbReference type="Pfam" id="PF02515">
    <property type="entry name" value="CoA_transf_3"/>
    <property type="match status" value="1"/>
</dbReference>
<keyword evidence="3" id="KW-1185">Reference proteome</keyword>
<reference evidence="2 3" key="1">
    <citation type="submission" date="2019-03" db="EMBL/GenBank/DDBJ databases">
        <title>Genomic Encyclopedia of Type Strains, Phase IV (KMG-IV): sequencing the most valuable type-strain genomes for metagenomic binning, comparative biology and taxonomic classification.</title>
        <authorList>
            <person name="Goeker M."/>
        </authorList>
    </citation>
    <scope>NUCLEOTIDE SEQUENCE [LARGE SCALE GENOMIC DNA]</scope>
    <source>
        <strain evidence="2 3">DSM 100048</strain>
    </source>
</reference>
<name>A0A4R3VF03_9BURK</name>
<dbReference type="RefSeq" id="WP_132472211.1">
    <property type="nucleotide sequence ID" value="NZ_JBHRVM010000001.1"/>
</dbReference>
<sequence length="414" mass="44989">MTKNVENAAALAGVRVLDLSRVLAGPWCTQNLADLGAEVIKVERPGTGDDTRAWGPPWQPAYARDDQRDAAYFSIANRGKKSLALDIASAQGQAVVRELARQSQIFVENFKVGDLARYGLDYESLKAVNPSLVYCSITGYGQSGPHAGKPGYDFVFQGIGGVMSVTGHRDGEPGSGPMRSGLSIVDVMTGMYATVAVLGALRHAERTGAGQHLDISLLDCVVAAGANHVTNLIVTGEVPYRYGNAHPVMVPYNVFATADSHIVVAAGNDRQWKVYCDVIGRPELGSDPRFCKGSGRLENRGELVPILERQMRTRSTADWVERLEQAGIPCGPINDYQDVLNHPQVKYRQLQWAIARGDGTECPTVRSPLRMSETPVAYTQAPPRLGEHTREILREILGWPENRVNAMAADNPVD</sequence>
<dbReference type="Gene3D" id="3.40.50.10540">
    <property type="entry name" value="Crotonobetainyl-coa:carnitine coa-transferase, domain 1"/>
    <property type="match status" value="1"/>
</dbReference>
<dbReference type="PANTHER" id="PTHR48207">
    <property type="entry name" value="SUCCINATE--HYDROXYMETHYLGLUTARATE COA-TRANSFERASE"/>
    <property type="match status" value="1"/>
</dbReference>
<dbReference type="SUPFAM" id="SSF89796">
    <property type="entry name" value="CoA-transferase family III (CaiB/BaiF)"/>
    <property type="match status" value="1"/>
</dbReference>
<keyword evidence="1 2" id="KW-0808">Transferase</keyword>
<proteinExistence type="predicted"/>
<dbReference type="InterPro" id="IPR044855">
    <property type="entry name" value="CoA-Trfase_III_dom3_sf"/>
</dbReference>
<dbReference type="Proteomes" id="UP000294692">
    <property type="component" value="Unassembled WGS sequence"/>
</dbReference>
<dbReference type="EMBL" id="SMBX01000001">
    <property type="protein sequence ID" value="TCV02553.1"/>
    <property type="molecule type" value="Genomic_DNA"/>
</dbReference>
<evidence type="ECO:0000313" key="3">
    <source>
        <dbReference type="Proteomes" id="UP000294692"/>
    </source>
</evidence>
<accession>A0A4R3VF03</accession>